<evidence type="ECO:0000256" key="1">
    <source>
        <dbReference type="SAM" id="Coils"/>
    </source>
</evidence>
<feature type="region of interest" description="Disordered" evidence="2">
    <location>
        <begin position="1066"/>
        <end position="1351"/>
    </location>
</feature>
<organism evidence="3 4">
    <name type="scientific">Magallana gigas</name>
    <name type="common">Pacific oyster</name>
    <name type="synonym">Crassostrea gigas</name>
    <dbReference type="NCBI Taxonomy" id="29159"/>
    <lineage>
        <taxon>Eukaryota</taxon>
        <taxon>Metazoa</taxon>
        <taxon>Spiralia</taxon>
        <taxon>Lophotrochozoa</taxon>
        <taxon>Mollusca</taxon>
        <taxon>Bivalvia</taxon>
        <taxon>Autobranchia</taxon>
        <taxon>Pteriomorphia</taxon>
        <taxon>Ostreida</taxon>
        <taxon>Ostreoidea</taxon>
        <taxon>Ostreidae</taxon>
        <taxon>Magallana</taxon>
    </lineage>
</organism>
<feature type="compositionally biased region" description="Basic and acidic residues" evidence="2">
    <location>
        <begin position="1083"/>
        <end position="1095"/>
    </location>
</feature>
<feature type="compositionally biased region" description="Polar residues" evidence="2">
    <location>
        <begin position="1365"/>
        <end position="1376"/>
    </location>
</feature>
<protein>
    <recommendedName>
        <fullName evidence="5">TALPID3 protein</fullName>
    </recommendedName>
</protein>
<dbReference type="GO" id="GO:0005814">
    <property type="term" value="C:centriole"/>
    <property type="evidence" value="ECO:0007669"/>
    <property type="project" value="TreeGrafter"/>
</dbReference>
<dbReference type="GO" id="GO:0007224">
    <property type="term" value="P:smoothened signaling pathway"/>
    <property type="evidence" value="ECO:0007669"/>
    <property type="project" value="InterPro"/>
</dbReference>
<dbReference type="PANTHER" id="PTHR15721">
    <property type="entry name" value="KIAA0586 PROTEIN"/>
    <property type="match status" value="1"/>
</dbReference>
<feature type="compositionally biased region" description="Basic and acidic residues" evidence="2">
    <location>
        <begin position="449"/>
        <end position="464"/>
    </location>
</feature>
<dbReference type="InterPro" id="IPR029246">
    <property type="entry name" value="TALPID3"/>
</dbReference>
<feature type="compositionally biased region" description="Basic and acidic residues" evidence="2">
    <location>
        <begin position="486"/>
        <end position="495"/>
    </location>
</feature>
<feature type="compositionally biased region" description="Polar residues" evidence="2">
    <location>
        <begin position="466"/>
        <end position="476"/>
    </location>
</feature>
<feature type="compositionally biased region" description="Basic and acidic residues" evidence="2">
    <location>
        <begin position="876"/>
        <end position="887"/>
    </location>
</feature>
<evidence type="ECO:0008006" key="5">
    <source>
        <dbReference type="Google" id="ProtNLM"/>
    </source>
</evidence>
<name>A0A8W8HUC9_MAGGI</name>
<feature type="compositionally biased region" description="Basic and acidic residues" evidence="2">
    <location>
        <begin position="736"/>
        <end position="745"/>
    </location>
</feature>
<dbReference type="Pfam" id="PF15324">
    <property type="entry name" value="TALPID3"/>
    <property type="match status" value="1"/>
</dbReference>
<reference evidence="3" key="1">
    <citation type="submission" date="2022-08" db="UniProtKB">
        <authorList>
            <consortium name="EnsemblMetazoa"/>
        </authorList>
    </citation>
    <scope>IDENTIFICATION</scope>
    <source>
        <strain evidence="3">05x7-T-G4-1.051#20</strain>
    </source>
</reference>
<feature type="region of interest" description="Disordered" evidence="2">
    <location>
        <begin position="1365"/>
        <end position="1398"/>
    </location>
</feature>
<keyword evidence="1" id="KW-0175">Coiled coil</keyword>
<dbReference type="GO" id="GO:0036064">
    <property type="term" value="C:ciliary basal body"/>
    <property type="evidence" value="ECO:0007669"/>
    <property type="project" value="TreeGrafter"/>
</dbReference>
<feature type="compositionally biased region" description="Basic and acidic residues" evidence="2">
    <location>
        <begin position="1151"/>
        <end position="1218"/>
    </location>
</feature>
<feature type="compositionally biased region" description="Low complexity" evidence="2">
    <location>
        <begin position="1255"/>
        <end position="1293"/>
    </location>
</feature>
<sequence length="1444" mass="160371">MLCRLRGECVEKSPAVKRAEKLVHQIEDVKEKLQHDLADAENMEKDLEEKKLKDIEYEKKLMEKLHGPSPLDPYLLPSNKDLRSPYKMIPGQSKHGTTIPSSFSDAALTLQQVKENRAILEANLEAVFRARQEAEVFSIMENLYQEGNNSDLLKIRKMVDKKISLLRSQVEREVTDDVILAELQKKDAPVLIKPAQSGLTKPAPYAQRATARARAGAKIDTGLSRMKGPSFGPPPSKTLKGKENKPSTATAAIHKPPAAKQPKIRPVVEDENYMTKVYGKASYQNKRTTVKDPYLHYQNVPKPKPDRPAGAPDMSTARLVKSSKTQTASGIKQFYFSPTHGTYIPVTSAQHAPIQGQLVPMAVPLGDPRMETGLTYSASPPPGPLTTSTPASQHPVSALKNVAMISVPVEDDLRRRPEPELGKQVLPSVDIDSDLSEASPIPKSRSRSRSPEKPRSLTPERDVMSRASTQHGEVQMQSPQKSPSKSRLEVTFHREEDEETLTDVSGDLNPEDAPGIALPGYHPPSPPPVEDRQPVFPQQRLLDHMHPVVSDVLAEDIRRRDDIEKRAEKWLQQELLAKMISEICPTEAEEEPASGLPHFVDEDSIQSEVEDKEQSMFVMDSIGRAGMQLFVDAGQAVDSDLVNGLIREVLVEKVVTLLGQRPSDEEQAAEQRAVPKLSAGVDEDKMGTTEPSPREYLYSPDQIETPQPTPKATPIASPVRVVSPPVTPELSPLQSPRREVRKVEPPPEFTRPPPQPEPESEASESLDLSEELRILQQKLVLPVTTQSLDEVHDIETPVPTPVPEEPPQELLPMSPPPPTPRPVESPPKVLEPPPQVEVKKVEPPPVQEVTVSKEPVKVTEESGQSPEPWGDPGSPRPEENPEYRDPMEPDQPEPMILPLTETIKEERRSPSPKRQKSPVREPSPAPSLPESVSESSVSDTINQSVSEGQWLLNKSEGEVADFPIDEVTRQRALEKALRLRAEQSMASTLKDTSDIPDESTEFPISEGEFQYNPAIPPEKDPVLLLLSRLQHGPIHPGQLDMTSAQVSDLLDHTGDLSVSHLRASVDRSVGEVRPKKHRTQHASPERDYGRYDYGRHLRSPSPDQGRQSPSRGRVSPGYYDSPGRKSPQPRYEYDENGRRSPSKGRASPNGRVDRYDRPPSRGKESQYRDAPERDGRDSPQIDRRDGRYSPQRDPRDGRSSPQRDARDGRKSPHRDSQGRRSPQRSSVENGRTSPLRVSYEMDLEDRDADRYIIETSTTTKKTTRTTHGTPSRRTPTRSSTPGGVSLGSSLTSGRKSPIKSALKKPPQATKSPGLPDKSVTMTGPRTYPLPGSEDPRTSQSMSERGTRAFTPDQINMEELLQSGYLSQTFSQSSTGRVPSPEYRQRQLSPTRLSKERKSVGMTYSFESEGGAADSFSESELRRLADSDSLKMSVTLPSMDDSEFL</sequence>
<evidence type="ECO:0000256" key="2">
    <source>
        <dbReference type="SAM" id="MobiDB-lite"/>
    </source>
</evidence>
<feature type="region of interest" description="Disordered" evidence="2">
    <location>
        <begin position="221"/>
        <end position="264"/>
    </location>
</feature>
<evidence type="ECO:0000313" key="3">
    <source>
        <dbReference type="EnsemblMetazoa" id="G11089.1:cds"/>
    </source>
</evidence>
<feature type="compositionally biased region" description="Acidic residues" evidence="2">
    <location>
        <begin position="758"/>
        <end position="769"/>
    </location>
</feature>
<feature type="compositionally biased region" description="Low complexity" evidence="2">
    <location>
        <begin position="928"/>
        <end position="938"/>
    </location>
</feature>
<feature type="region of interest" description="Disordered" evidence="2">
    <location>
        <begin position="783"/>
        <end position="943"/>
    </location>
</feature>
<feature type="compositionally biased region" description="Polar residues" evidence="2">
    <location>
        <begin position="1101"/>
        <end position="1110"/>
    </location>
</feature>
<dbReference type="Proteomes" id="UP000005408">
    <property type="component" value="Unassembled WGS sequence"/>
</dbReference>
<dbReference type="EnsemblMetazoa" id="G11089.1">
    <property type="protein sequence ID" value="G11089.1:cds"/>
    <property type="gene ID" value="G11089"/>
</dbReference>
<feature type="compositionally biased region" description="Polar residues" evidence="2">
    <location>
        <begin position="1219"/>
        <end position="1232"/>
    </location>
</feature>
<feature type="compositionally biased region" description="Basic and acidic residues" evidence="2">
    <location>
        <begin position="411"/>
        <end position="421"/>
    </location>
</feature>
<accession>A0A8W8HUC9</accession>
<dbReference type="PANTHER" id="PTHR15721:SF2">
    <property type="entry name" value="PROTEIN TALPID3"/>
    <property type="match status" value="1"/>
</dbReference>
<feature type="compositionally biased region" description="Pro residues" evidence="2">
    <location>
        <begin position="813"/>
        <end position="835"/>
    </location>
</feature>
<keyword evidence="4" id="KW-1185">Reference proteome</keyword>
<feature type="region of interest" description="Disordered" evidence="2">
    <location>
        <begin position="410"/>
        <end position="533"/>
    </location>
</feature>
<feature type="region of interest" description="Disordered" evidence="2">
    <location>
        <begin position="370"/>
        <end position="394"/>
    </location>
</feature>
<feature type="compositionally biased region" description="Pro residues" evidence="2">
    <location>
        <begin position="746"/>
        <end position="757"/>
    </location>
</feature>
<evidence type="ECO:0000313" key="4">
    <source>
        <dbReference type="Proteomes" id="UP000005408"/>
    </source>
</evidence>
<feature type="region of interest" description="Disordered" evidence="2">
    <location>
        <begin position="660"/>
        <end position="770"/>
    </location>
</feature>
<proteinExistence type="predicted"/>
<feature type="coiled-coil region" evidence="1">
    <location>
        <begin position="16"/>
        <end position="60"/>
    </location>
</feature>